<evidence type="ECO:0000256" key="1">
    <source>
        <dbReference type="ARBA" id="ARBA00004259"/>
    </source>
</evidence>
<dbReference type="Pfam" id="PF04097">
    <property type="entry name" value="Nic96"/>
    <property type="match status" value="1"/>
</dbReference>
<dbReference type="GO" id="GO:0016973">
    <property type="term" value="P:poly(A)+ mRNA export from nucleus"/>
    <property type="evidence" value="ECO:0007669"/>
    <property type="project" value="TreeGrafter"/>
</dbReference>
<comment type="caution">
    <text evidence="5">The sequence shown here is derived from an EMBL/GenBank/DDBJ whole genome shotgun (WGS) entry which is preliminary data.</text>
</comment>
<keyword evidence="6" id="KW-1185">Reference proteome</keyword>
<gene>
    <name evidence="5" type="ORF">E8E12_004889</name>
</gene>
<feature type="compositionally biased region" description="Low complexity" evidence="4">
    <location>
        <begin position="74"/>
        <end position="86"/>
    </location>
</feature>
<evidence type="ECO:0008006" key="7">
    <source>
        <dbReference type="Google" id="ProtNLM"/>
    </source>
</evidence>
<comment type="subcellular location">
    <subcellularLocation>
        <location evidence="1">Nucleus envelope</location>
    </subcellularLocation>
</comment>
<dbReference type="EMBL" id="SWKV01000053">
    <property type="protein sequence ID" value="KAF3036052.1"/>
    <property type="molecule type" value="Genomic_DNA"/>
</dbReference>
<evidence type="ECO:0000256" key="4">
    <source>
        <dbReference type="SAM" id="MobiDB-lite"/>
    </source>
</evidence>
<proteinExistence type="inferred from homology"/>
<dbReference type="AlphaFoldDB" id="A0A9P5BYX8"/>
<protein>
    <recommendedName>
        <fullName evidence="7">NIC-domain-containing protein</fullName>
    </recommendedName>
</protein>
<feature type="region of interest" description="Disordered" evidence="4">
    <location>
        <begin position="341"/>
        <end position="408"/>
    </location>
</feature>
<dbReference type="PANTHER" id="PTHR11225">
    <property type="entry name" value="NUCLEAR PORE COMPLEX PROTEIN NUP93 NUCLEOPORIN NUP93 DEAD EYE PROTEIN"/>
    <property type="match status" value="1"/>
</dbReference>
<accession>A0A9P5BYX8</accession>
<dbReference type="GO" id="GO:0006606">
    <property type="term" value="P:protein import into nucleus"/>
    <property type="evidence" value="ECO:0007669"/>
    <property type="project" value="TreeGrafter"/>
</dbReference>
<feature type="compositionally biased region" description="Low complexity" evidence="4">
    <location>
        <begin position="116"/>
        <end position="132"/>
    </location>
</feature>
<feature type="compositionally biased region" description="Low complexity" evidence="4">
    <location>
        <begin position="95"/>
        <end position="108"/>
    </location>
</feature>
<sequence>MSLFGNIGGNQPASNGASTPSFSLFGSKPATTSTAPTSSLFGGLSGATSGAGAGTTQPASSGGFGGSLFGGALGAKPAASPAPASSVPTGGLFGGATTTQPATQTSSLFGGGLGGTTQQSTTTNQTSNLTQTGGLGASSLFGTTSTQQPPQQQQGAPLAQANAGTGRSAHFDHLLERGRKRNAGENGLTNFDELPSLQLGLGDIARKVRNLGAGGPSAAQAQDGQQDRAAHYLLSASGVKMGSTLRDLNQFSTQAGYSANISAPNAFDSDVDSYISNLHSQSTLALIQEGLEQSKRDFDSFLEDNVQIEWDKQRQKIYEHFGLGRQSEEMAASQSTFGNAAARGAFGRSTRKGRSMGPRASTANGASPFGASSVGPPVIGHSQSVLNGRDNSDKSVYGGQAGPQDRYVRDKQERFMEQVKSLNEDRQREIPFSVLHAFSNVESAVAGDNSDHFISAYGALISITGEKTQAEAANPGSNNPKPRSFAPDYLDETATSNTSIKVRKRILDGSRSYLEKRFLEHVEEVLKKNPSEALVGGVPSLLNKIRGFVRAKVAFKELGADLDILQKIGESGEEFPWVIVFYLLRGGLLTEAADYVREKRSFFQNNDRNFHPAIAYYATDPDRRLSPDLQQKISHVHAQRARINTANDPYRTACYKIIGRCEMSRRNLEPIKENMDDWVWLQFNLARESNRAEENAGEIFGLEELRNTIRDIGQRHFMNDDSEASGGYGVYFYLATLAGMFEPAINYLYQHNYVSAVHFAIALDYYGLLRVSDWSTAGNEILTYTTKQQPQLNFGRVIGYYTGDFRAARADAAAEYLILLCLNADLPGEAGKQQAELCHEALRELVLETREFSTLLGDVKSNGQTKPGLIQERAPLLKLSGENGLINTITREAAKMADDNGRTNDAVLLCHLANEYDSVIAILNRALSEALSVEIGQEPLRLEPLKPRLAAVDGQQQQTDETSTSLSMLGTDDPVDLARKVIALYDGNNLWWRKVSELNRDTVRILFQLNEAKKIIEARSYMEALGVIENLRILPLSANGNVSDIRASANSFSSYPPEIARNIGSVLLWCIGCCSRHREHLLSGQFDDPMRKRLADQLLQKAKDLMVFAGLIRYKLPPRVFETLAREGQDVGAY</sequence>
<feature type="region of interest" description="Disordered" evidence="4">
    <location>
        <begin position="469"/>
        <end position="488"/>
    </location>
</feature>
<comment type="similarity">
    <text evidence="2">Belongs to the nucleoporin interacting component (NIC) family.</text>
</comment>
<reference evidence="5" key="1">
    <citation type="submission" date="2019-04" db="EMBL/GenBank/DDBJ databases">
        <title>Sequencing of skin fungus with MAO and IRED activity.</title>
        <authorList>
            <person name="Marsaioli A.J."/>
            <person name="Bonatto J.M.C."/>
            <person name="Reis Junior O."/>
        </authorList>
    </citation>
    <scope>NUCLEOTIDE SEQUENCE</scope>
    <source>
        <strain evidence="5">28M1</strain>
    </source>
</reference>
<evidence type="ECO:0000256" key="3">
    <source>
        <dbReference type="ARBA" id="ARBA00023242"/>
    </source>
</evidence>
<name>A0A9P5BYX8_9PLEO</name>
<dbReference type="InterPro" id="IPR007231">
    <property type="entry name" value="Nucleoporin_int_Nup93/Nic96"/>
</dbReference>
<dbReference type="Proteomes" id="UP000758155">
    <property type="component" value="Unassembled WGS sequence"/>
</dbReference>
<dbReference type="GO" id="GO:0005643">
    <property type="term" value="C:nuclear pore"/>
    <property type="evidence" value="ECO:0007669"/>
    <property type="project" value="InterPro"/>
</dbReference>
<keyword evidence="3" id="KW-0539">Nucleus</keyword>
<feature type="compositionally biased region" description="Low complexity" evidence="4">
    <location>
        <begin position="147"/>
        <end position="161"/>
    </location>
</feature>
<evidence type="ECO:0000313" key="6">
    <source>
        <dbReference type="Proteomes" id="UP000758155"/>
    </source>
</evidence>
<evidence type="ECO:0000256" key="2">
    <source>
        <dbReference type="ARBA" id="ARBA00010186"/>
    </source>
</evidence>
<evidence type="ECO:0000313" key="5">
    <source>
        <dbReference type="EMBL" id="KAF3036052.1"/>
    </source>
</evidence>
<feature type="region of interest" description="Disordered" evidence="4">
    <location>
        <begin position="74"/>
        <end position="166"/>
    </location>
</feature>
<organism evidence="5 6">
    <name type="scientific">Didymella heteroderae</name>
    <dbReference type="NCBI Taxonomy" id="1769908"/>
    <lineage>
        <taxon>Eukaryota</taxon>
        <taxon>Fungi</taxon>
        <taxon>Dikarya</taxon>
        <taxon>Ascomycota</taxon>
        <taxon>Pezizomycotina</taxon>
        <taxon>Dothideomycetes</taxon>
        <taxon>Pleosporomycetidae</taxon>
        <taxon>Pleosporales</taxon>
        <taxon>Pleosporineae</taxon>
        <taxon>Didymellaceae</taxon>
        <taxon>Didymella</taxon>
    </lineage>
</organism>
<dbReference type="GO" id="GO:0017056">
    <property type="term" value="F:structural constituent of nuclear pore"/>
    <property type="evidence" value="ECO:0007669"/>
    <property type="project" value="InterPro"/>
</dbReference>
<dbReference type="PANTHER" id="PTHR11225:SF4">
    <property type="entry name" value="NUCLEAR PORE COMPLEX PROTEIN NUP93"/>
    <property type="match status" value="1"/>
</dbReference>
<dbReference type="OrthoDB" id="203824at2759"/>